<organism evidence="11 12">
    <name type="scientific">Shewanella nanhaiensis</name>
    <dbReference type="NCBI Taxonomy" id="2864872"/>
    <lineage>
        <taxon>Bacteria</taxon>
        <taxon>Pseudomonadati</taxon>
        <taxon>Pseudomonadota</taxon>
        <taxon>Gammaproteobacteria</taxon>
        <taxon>Alteromonadales</taxon>
        <taxon>Shewanellaceae</taxon>
        <taxon>Shewanella</taxon>
    </lineage>
</organism>
<dbReference type="SFLD" id="SFLDG01135">
    <property type="entry name" value="C1.5.6:_HAD__Beta-PGM__Phospha"/>
    <property type="match status" value="1"/>
</dbReference>
<comment type="caution">
    <text evidence="11">The sequence shown here is derived from an EMBL/GenBank/DDBJ whole genome shotgun (WGS) entry which is preliminary data.</text>
</comment>
<dbReference type="InterPro" id="IPR051600">
    <property type="entry name" value="Beta-PGM-like"/>
</dbReference>
<dbReference type="PANTHER" id="PTHR46193:SF18">
    <property type="entry name" value="HEXITOL PHOSPHATASE B"/>
    <property type="match status" value="1"/>
</dbReference>
<dbReference type="Gene3D" id="1.10.150.240">
    <property type="entry name" value="Putative phosphatase, domain 2"/>
    <property type="match status" value="1"/>
</dbReference>
<gene>
    <name evidence="11" type="primary">pgmB</name>
    <name evidence="11" type="ORF">K0625_11575</name>
</gene>
<evidence type="ECO:0000256" key="8">
    <source>
        <dbReference type="ARBA" id="ARBA00044926"/>
    </source>
</evidence>
<keyword evidence="4" id="KW-0479">Metal-binding</keyword>
<evidence type="ECO:0000256" key="10">
    <source>
        <dbReference type="ARBA" id="ARBA00044991"/>
    </source>
</evidence>
<dbReference type="NCBIfam" id="TIGR01509">
    <property type="entry name" value="HAD-SF-IA-v3"/>
    <property type="match status" value="1"/>
</dbReference>
<dbReference type="GO" id="GO:0008801">
    <property type="term" value="F:beta-phosphoglucomutase activity"/>
    <property type="evidence" value="ECO:0007669"/>
    <property type="project" value="UniProtKB-EC"/>
</dbReference>
<keyword evidence="12" id="KW-1185">Reference proteome</keyword>
<evidence type="ECO:0000313" key="11">
    <source>
        <dbReference type="EMBL" id="MBW8184315.1"/>
    </source>
</evidence>
<comment type="cofactor">
    <cofactor evidence="1">
        <name>Mg(2+)</name>
        <dbReference type="ChEBI" id="CHEBI:18420"/>
    </cofactor>
</comment>
<evidence type="ECO:0000256" key="6">
    <source>
        <dbReference type="ARBA" id="ARBA00023235"/>
    </source>
</evidence>
<reference evidence="11 12" key="1">
    <citation type="submission" date="2021-07" db="EMBL/GenBank/DDBJ databases">
        <title>Shewanella sp. nov, isolated from SCS.</title>
        <authorList>
            <person name="Cao W.R."/>
        </authorList>
    </citation>
    <scope>NUCLEOTIDE SEQUENCE [LARGE SCALE GENOMIC DNA]</scope>
    <source>
        <strain evidence="11 12">NR704-98</strain>
    </source>
</reference>
<keyword evidence="7" id="KW-0119">Carbohydrate metabolism</keyword>
<dbReference type="InterPro" id="IPR010972">
    <property type="entry name" value="Beta-PGM"/>
</dbReference>
<protein>
    <recommendedName>
        <fullName evidence="10">Beta-phosphoglucomutase</fullName>
        <ecNumber evidence="9">5.4.2.6</ecNumber>
    </recommendedName>
</protein>
<dbReference type="CDD" id="cd02598">
    <property type="entry name" value="HAD_BPGM"/>
    <property type="match status" value="1"/>
</dbReference>
<dbReference type="SFLD" id="SFLDG01129">
    <property type="entry name" value="C1.5:_HAD__Beta-PGM__Phosphata"/>
    <property type="match status" value="1"/>
</dbReference>
<dbReference type="NCBIfam" id="TIGR02009">
    <property type="entry name" value="PGMB-YQAB-SF"/>
    <property type="match status" value="1"/>
</dbReference>
<dbReference type="InterPro" id="IPR036412">
    <property type="entry name" value="HAD-like_sf"/>
</dbReference>
<keyword evidence="6 11" id="KW-0413">Isomerase</keyword>
<dbReference type="InterPro" id="IPR023198">
    <property type="entry name" value="PGP-like_dom2"/>
</dbReference>
<proteinExistence type="inferred from homology"/>
<evidence type="ECO:0000256" key="5">
    <source>
        <dbReference type="ARBA" id="ARBA00022842"/>
    </source>
</evidence>
<evidence type="ECO:0000256" key="7">
    <source>
        <dbReference type="ARBA" id="ARBA00023277"/>
    </source>
</evidence>
<dbReference type="SFLD" id="SFLDS00003">
    <property type="entry name" value="Haloacid_Dehalogenase"/>
    <property type="match status" value="1"/>
</dbReference>
<dbReference type="EMBL" id="JAHZST010000007">
    <property type="protein sequence ID" value="MBW8184315.1"/>
    <property type="molecule type" value="Genomic_DNA"/>
</dbReference>
<evidence type="ECO:0000256" key="4">
    <source>
        <dbReference type="ARBA" id="ARBA00022723"/>
    </source>
</evidence>
<dbReference type="Gene3D" id="3.40.50.1000">
    <property type="entry name" value="HAD superfamily/HAD-like"/>
    <property type="match status" value="1"/>
</dbReference>
<dbReference type="SUPFAM" id="SSF56784">
    <property type="entry name" value="HAD-like"/>
    <property type="match status" value="1"/>
</dbReference>
<comment type="catalytic activity">
    <reaction evidence="8">
        <text>beta-D-glucose 1-phosphate = beta-D-glucose 6-phosphate</text>
        <dbReference type="Rhea" id="RHEA:20113"/>
        <dbReference type="ChEBI" id="CHEBI:57684"/>
        <dbReference type="ChEBI" id="CHEBI:58247"/>
        <dbReference type="EC" id="5.4.2.6"/>
    </reaction>
</comment>
<dbReference type="InterPro" id="IPR006439">
    <property type="entry name" value="HAD-SF_hydro_IA"/>
</dbReference>
<comment type="similarity">
    <text evidence="2">Belongs to the HAD-like hydrolase superfamily. CbbY/CbbZ/Gph/YieH family.</text>
</comment>
<keyword evidence="5" id="KW-0460">Magnesium</keyword>
<evidence type="ECO:0000313" key="12">
    <source>
        <dbReference type="Proteomes" id="UP001195963"/>
    </source>
</evidence>
<dbReference type="PANTHER" id="PTHR46193">
    <property type="entry name" value="6-PHOSPHOGLUCONATE PHOSPHATASE"/>
    <property type="match status" value="1"/>
</dbReference>
<sequence length="233" mass="25082">MALQAVIFDLDGVLTDTAEFHFIAWQSIAQDLGVDFNLDDNEKLKGVDRHNSLQHILNKGNLTIDEQAFNQLLDRKNKHYLSLIAAITPQHLFEGVLACFTALKARGIKIGLASASKNATLVLNKLGIESLFDFIGDAASVKNSKPAPDIFLSVAAGLGVDAHNCMGIEDAAAGITAIKSAKMYAVGIGDKNTLNQADQIFTTFDLLNLHLSDCLTAFESSQHSKVESPQVDG</sequence>
<dbReference type="RefSeq" id="WP_220109842.1">
    <property type="nucleotide sequence ID" value="NZ_JAHZST010000007.1"/>
</dbReference>
<dbReference type="NCBIfam" id="TIGR01990">
    <property type="entry name" value="bPGM"/>
    <property type="match status" value="1"/>
</dbReference>
<evidence type="ECO:0000256" key="1">
    <source>
        <dbReference type="ARBA" id="ARBA00001946"/>
    </source>
</evidence>
<dbReference type="Proteomes" id="UP001195963">
    <property type="component" value="Unassembled WGS sequence"/>
</dbReference>
<evidence type="ECO:0000256" key="3">
    <source>
        <dbReference type="ARBA" id="ARBA00022553"/>
    </source>
</evidence>
<dbReference type="InterPro" id="IPR023214">
    <property type="entry name" value="HAD_sf"/>
</dbReference>
<evidence type="ECO:0000256" key="2">
    <source>
        <dbReference type="ARBA" id="ARBA00006171"/>
    </source>
</evidence>
<evidence type="ECO:0000256" key="9">
    <source>
        <dbReference type="ARBA" id="ARBA00044968"/>
    </source>
</evidence>
<dbReference type="InterPro" id="IPR010976">
    <property type="entry name" value="B-phosphoglucomutase_hydrolase"/>
</dbReference>
<keyword evidence="3" id="KW-0597">Phosphoprotein</keyword>
<accession>A0ABS7E439</accession>
<dbReference type="Pfam" id="PF00702">
    <property type="entry name" value="Hydrolase"/>
    <property type="match status" value="1"/>
</dbReference>
<name>A0ABS7E439_9GAMM</name>
<dbReference type="EC" id="5.4.2.6" evidence="9"/>